<name>A0ABQ5BLW5_9ASTR</name>
<evidence type="ECO:0000256" key="1">
    <source>
        <dbReference type="SAM" id="MobiDB-lite"/>
    </source>
</evidence>
<accession>A0ABQ5BLW5</accession>
<organism evidence="2 3">
    <name type="scientific">Tanacetum coccineum</name>
    <dbReference type="NCBI Taxonomy" id="301880"/>
    <lineage>
        <taxon>Eukaryota</taxon>
        <taxon>Viridiplantae</taxon>
        <taxon>Streptophyta</taxon>
        <taxon>Embryophyta</taxon>
        <taxon>Tracheophyta</taxon>
        <taxon>Spermatophyta</taxon>
        <taxon>Magnoliopsida</taxon>
        <taxon>eudicotyledons</taxon>
        <taxon>Gunneridae</taxon>
        <taxon>Pentapetalae</taxon>
        <taxon>asterids</taxon>
        <taxon>campanulids</taxon>
        <taxon>Asterales</taxon>
        <taxon>Asteraceae</taxon>
        <taxon>Asteroideae</taxon>
        <taxon>Anthemideae</taxon>
        <taxon>Anthemidinae</taxon>
        <taxon>Tanacetum</taxon>
    </lineage>
</organism>
<reference evidence="2" key="2">
    <citation type="submission" date="2022-01" db="EMBL/GenBank/DDBJ databases">
        <authorList>
            <person name="Yamashiro T."/>
            <person name="Shiraishi A."/>
            <person name="Satake H."/>
            <person name="Nakayama K."/>
        </authorList>
    </citation>
    <scope>NUCLEOTIDE SEQUENCE</scope>
</reference>
<dbReference type="Proteomes" id="UP001151760">
    <property type="component" value="Unassembled WGS sequence"/>
</dbReference>
<gene>
    <name evidence="2" type="ORF">Tco_0873503</name>
</gene>
<dbReference type="EMBL" id="BQNB010013342">
    <property type="protein sequence ID" value="GJT14797.1"/>
    <property type="molecule type" value="Genomic_DNA"/>
</dbReference>
<feature type="region of interest" description="Disordered" evidence="1">
    <location>
        <begin position="1"/>
        <end position="104"/>
    </location>
</feature>
<comment type="caution">
    <text evidence="2">The sequence shown here is derived from an EMBL/GenBank/DDBJ whole genome shotgun (WGS) entry which is preliminary data.</text>
</comment>
<evidence type="ECO:0000313" key="2">
    <source>
        <dbReference type="EMBL" id="GJT14797.1"/>
    </source>
</evidence>
<keyword evidence="3" id="KW-1185">Reference proteome</keyword>
<feature type="compositionally biased region" description="Polar residues" evidence="1">
    <location>
        <begin position="10"/>
        <end position="34"/>
    </location>
</feature>
<proteinExistence type="predicted"/>
<protein>
    <submittedName>
        <fullName evidence="2">Uncharacterized protein</fullName>
    </submittedName>
</protein>
<reference evidence="2" key="1">
    <citation type="journal article" date="2022" name="Int. J. Mol. Sci.">
        <title>Draft Genome of Tanacetum Coccineum: Genomic Comparison of Closely Related Tanacetum-Family Plants.</title>
        <authorList>
            <person name="Yamashiro T."/>
            <person name="Shiraishi A."/>
            <person name="Nakayama K."/>
            <person name="Satake H."/>
        </authorList>
    </citation>
    <scope>NUCLEOTIDE SEQUENCE</scope>
</reference>
<sequence length="104" mass="10845">MAERKDAPSSVLTGRETSTAIQASTDCLNTQKSPSSERDKNPVDVPALNVKSTEKSAAISEESAEDVDKEKEDRKGSEVPAHTESAAVGDGTPVANETADGNAE</sequence>
<evidence type="ECO:0000313" key="3">
    <source>
        <dbReference type="Proteomes" id="UP001151760"/>
    </source>
</evidence>
<feature type="compositionally biased region" description="Basic and acidic residues" evidence="1">
    <location>
        <begin position="66"/>
        <end position="77"/>
    </location>
</feature>